<reference evidence="2 3" key="1">
    <citation type="submission" date="2015-08" db="EMBL/GenBank/DDBJ databases">
        <title>Complete genome sequence of Sulfurifustis variabilis.</title>
        <authorList>
            <person name="Miura A."/>
            <person name="Kojima H."/>
            <person name="Fukui M."/>
        </authorList>
    </citation>
    <scope>NUCLEOTIDE SEQUENCE [LARGE SCALE GENOMIC DNA]</scope>
    <source>
        <strain evidence="3">skN76</strain>
    </source>
</reference>
<dbReference type="OrthoDB" id="197869at2"/>
<protein>
    <recommendedName>
        <fullName evidence="4">Porin</fullName>
    </recommendedName>
</protein>
<dbReference type="EMBL" id="AP014936">
    <property type="protein sequence ID" value="BAU50104.1"/>
    <property type="molecule type" value="Genomic_DNA"/>
</dbReference>
<evidence type="ECO:0000313" key="3">
    <source>
        <dbReference type="Proteomes" id="UP000218899"/>
    </source>
</evidence>
<evidence type="ECO:0000256" key="1">
    <source>
        <dbReference type="SAM" id="SignalP"/>
    </source>
</evidence>
<sequence>MKKQAVLVGAAMLGAASGSFAASLQEGITFNGFLTAGATYASQPLLDGTNVVSQDGNIENTVGFTNDSRLGIQISANVNPQISVTGQLLARAKDENSQFKADWAFFSYRASDELSIRGGKVKLPTFLTSDYIEVGYAYPWIRPPQEVYFANPISTINGVDLLARFQVGDSTLLIQPYYGVSRGEEAVAPQELLPFFGMPAGSIVPVEFEADSLTGINLSFGSEIFTVRAGYLKTKVTAATPPGFPAVFENEATFASGGATLDWKNVVLYSEYFEREIKDNANFAFPNQKGYYTTLGYRFGSWLPHLTFAKLDDNDNPTTGGTPLLQSSVTAGLRVELGTGAALKIEAQQVEPEEGSRGLLIADPRTAPDPDDKVMIYSVAVDVVF</sequence>
<proteinExistence type="predicted"/>
<dbReference type="AlphaFoldDB" id="A0A1B4VBV2"/>
<keyword evidence="1" id="KW-0732">Signal</keyword>
<keyword evidence="3" id="KW-1185">Reference proteome</keyword>
<organism evidence="2 3">
    <name type="scientific">Sulfurifustis variabilis</name>
    <dbReference type="NCBI Taxonomy" id="1675686"/>
    <lineage>
        <taxon>Bacteria</taxon>
        <taxon>Pseudomonadati</taxon>
        <taxon>Pseudomonadota</taxon>
        <taxon>Gammaproteobacteria</taxon>
        <taxon>Acidiferrobacterales</taxon>
        <taxon>Acidiferrobacteraceae</taxon>
        <taxon>Sulfurifustis</taxon>
    </lineage>
</organism>
<dbReference type="SUPFAM" id="SSF56935">
    <property type="entry name" value="Porins"/>
    <property type="match status" value="1"/>
</dbReference>
<dbReference type="Gene3D" id="2.40.160.10">
    <property type="entry name" value="Porin"/>
    <property type="match status" value="1"/>
</dbReference>
<feature type="chain" id="PRO_5008571313" description="Porin" evidence="1">
    <location>
        <begin position="22"/>
        <end position="385"/>
    </location>
</feature>
<evidence type="ECO:0000313" key="2">
    <source>
        <dbReference type="EMBL" id="BAU50104.1"/>
    </source>
</evidence>
<feature type="signal peptide" evidence="1">
    <location>
        <begin position="1"/>
        <end position="21"/>
    </location>
</feature>
<dbReference type="InterPro" id="IPR023614">
    <property type="entry name" value="Porin_dom_sf"/>
</dbReference>
<dbReference type="Proteomes" id="UP000218899">
    <property type="component" value="Chromosome"/>
</dbReference>
<dbReference type="RefSeq" id="WP_148665542.1">
    <property type="nucleotide sequence ID" value="NZ_AP014936.1"/>
</dbReference>
<evidence type="ECO:0008006" key="4">
    <source>
        <dbReference type="Google" id="ProtNLM"/>
    </source>
</evidence>
<accession>A0A1B4VBV2</accession>
<gene>
    <name evidence="2" type="ORF">SVA_3568</name>
</gene>
<name>A0A1B4VBV2_9GAMM</name>
<dbReference type="KEGG" id="sva:SVA_3568"/>